<keyword evidence="1" id="KW-0732">Signal</keyword>
<keyword evidence="3" id="KW-1185">Reference proteome</keyword>
<dbReference type="RefSeq" id="WP_185955169.1">
    <property type="nucleotide sequence ID" value="NZ_FXSZ01000002.1"/>
</dbReference>
<dbReference type="Proteomes" id="UP000315971">
    <property type="component" value="Unassembled WGS sequence"/>
</dbReference>
<accession>A0A521BH23</accession>
<dbReference type="EMBL" id="FXSZ01000002">
    <property type="protein sequence ID" value="SMO46231.1"/>
    <property type="molecule type" value="Genomic_DNA"/>
</dbReference>
<sequence>MRALILLLISGFTVSFFACKKEDTCDSTLLTPDFVFEFYYDSLNVHTNKMDTIKFTLRDTLTIYGVGAKDSLTQKNTSIQIAKLPLNFSSSSTQYVFDIKNKGIPSILTKDTLTMNYSLQREFVSQACGFKYVFPTVDYHSTQHRFQSIQVLQNEILDDKTTHIRIFF</sequence>
<evidence type="ECO:0000256" key="1">
    <source>
        <dbReference type="SAM" id="SignalP"/>
    </source>
</evidence>
<protein>
    <recommendedName>
        <fullName evidence="4">Lipoprotein</fullName>
    </recommendedName>
</protein>
<name>A0A521BH23_9SPHI</name>
<dbReference type="AlphaFoldDB" id="A0A521BH23"/>
<evidence type="ECO:0000313" key="3">
    <source>
        <dbReference type="Proteomes" id="UP000315971"/>
    </source>
</evidence>
<evidence type="ECO:0000313" key="2">
    <source>
        <dbReference type="EMBL" id="SMO46231.1"/>
    </source>
</evidence>
<dbReference type="Pfam" id="PF20050">
    <property type="entry name" value="DUF6452"/>
    <property type="match status" value="1"/>
</dbReference>
<gene>
    <name evidence="2" type="ORF">SAMN06265350_102183</name>
</gene>
<feature type="chain" id="PRO_5021992986" description="Lipoprotein" evidence="1">
    <location>
        <begin position="19"/>
        <end position="168"/>
    </location>
</feature>
<reference evidence="2 3" key="1">
    <citation type="submission" date="2017-05" db="EMBL/GenBank/DDBJ databases">
        <authorList>
            <person name="Varghese N."/>
            <person name="Submissions S."/>
        </authorList>
    </citation>
    <scope>NUCLEOTIDE SEQUENCE [LARGE SCALE GENOMIC DNA]</scope>
    <source>
        <strain evidence="2 3">DSM 21342</strain>
    </source>
</reference>
<organism evidence="2 3">
    <name type="scientific">Solitalea koreensis</name>
    <dbReference type="NCBI Taxonomy" id="543615"/>
    <lineage>
        <taxon>Bacteria</taxon>
        <taxon>Pseudomonadati</taxon>
        <taxon>Bacteroidota</taxon>
        <taxon>Sphingobacteriia</taxon>
        <taxon>Sphingobacteriales</taxon>
        <taxon>Sphingobacteriaceae</taxon>
        <taxon>Solitalea</taxon>
    </lineage>
</organism>
<feature type="signal peptide" evidence="1">
    <location>
        <begin position="1"/>
        <end position="18"/>
    </location>
</feature>
<evidence type="ECO:0008006" key="4">
    <source>
        <dbReference type="Google" id="ProtNLM"/>
    </source>
</evidence>
<dbReference type="InterPro" id="IPR045607">
    <property type="entry name" value="DUF6452"/>
</dbReference>
<dbReference type="PROSITE" id="PS51257">
    <property type="entry name" value="PROKAR_LIPOPROTEIN"/>
    <property type="match status" value="1"/>
</dbReference>
<proteinExistence type="predicted"/>